<protein>
    <submittedName>
        <fullName evidence="1">Uncharacterized protein</fullName>
    </submittedName>
</protein>
<evidence type="ECO:0000313" key="2">
    <source>
        <dbReference type="Proteomes" id="UP000006882"/>
    </source>
</evidence>
<dbReference type="EMBL" id="CM007657">
    <property type="protein sequence ID" value="ONH98587.1"/>
    <property type="molecule type" value="Genomic_DNA"/>
</dbReference>
<evidence type="ECO:0000313" key="1">
    <source>
        <dbReference type="EMBL" id="ONH98587.1"/>
    </source>
</evidence>
<proteinExistence type="predicted"/>
<reference evidence="1 2" key="1">
    <citation type="journal article" date="2013" name="Nat. Genet.">
        <title>The high-quality draft genome of peach (Prunus persica) identifies unique patterns of genetic diversity, domestication and genome evolution.</title>
        <authorList>
            <consortium name="International Peach Genome Initiative"/>
            <person name="Verde I."/>
            <person name="Abbott A.G."/>
            <person name="Scalabrin S."/>
            <person name="Jung S."/>
            <person name="Shu S."/>
            <person name="Marroni F."/>
            <person name="Zhebentyayeva T."/>
            <person name="Dettori M.T."/>
            <person name="Grimwood J."/>
            <person name="Cattonaro F."/>
            <person name="Zuccolo A."/>
            <person name="Rossini L."/>
            <person name="Jenkins J."/>
            <person name="Vendramin E."/>
            <person name="Meisel L.A."/>
            <person name="Decroocq V."/>
            <person name="Sosinski B."/>
            <person name="Prochnik S."/>
            <person name="Mitros T."/>
            <person name="Policriti A."/>
            <person name="Cipriani G."/>
            <person name="Dondini L."/>
            <person name="Ficklin S."/>
            <person name="Goodstein D.M."/>
            <person name="Xuan P."/>
            <person name="Del Fabbro C."/>
            <person name="Aramini V."/>
            <person name="Copetti D."/>
            <person name="Gonzalez S."/>
            <person name="Horner D.S."/>
            <person name="Falchi R."/>
            <person name="Lucas S."/>
            <person name="Mica E."/>
            <person name="Maldonado J."/>
            <person name="Lazzari B."/>
            <person name="Bielenberg D."/>
            <person name="Pirona R."/>
            <person name="Miculan M."/>
            <person name="Barakat A."/>
            <person name="Testolin R."/>
            <person name="Stella A."/>
            <person name="Tartarini S."/>
            <person name="Tonutti P."/>
            <person name="Arus P."/>
            <person name="Orellana A."/>
            <person name="Wells C."/>
            <person name="Main D."/>
            <person name="Vizzotto G."/>
            <person name="Silva H."/>
            <person name="Salamini F."/>
            <person name="Schmutz J."/>
            <person name="Morgante M."/>
            <person name="Rokhsar D.S."/>
        </authorList>
    </citation>
    <scope>NUCLEOTIDE SEQUENCE [LARGE SCALE GENOMIC DNA]</scope>
    <source>
        <strain evidence="2">cv. Nemared</strain>
    </source>
</reference>
<dbReference type="Gramene" id="ONH98587">
    <property type="protein sequence ID" value="ONH98587"/>
    <property type="gene ID" value="PRUPE_7G255600"/>
</dbReference>
<dbReference type="Proteomes" id="UP000006882">
    <property type="component" value="Chromosome G7"/>
</dbReference>
<name>A0A251NH03_PRUPE</name>
<sequence length="45" mass="5114">MKQIVTKASSITQKAKNGLETHTMIAEPLERGLAEDIDTRYLTFY</sequence>
<accession>A0A251NH03</accession>
<keyword evidence="2" id="KW-1185">Reference proteome</keyword>
<organism evidence="1 2">
    <name type="scientific">Prunus persica</name>
    <name type="common">Peach</name>
    <name type="synonym">Amygdalus persica</name>
    <dbReference type="NCBI Taxonomy" id="3760"/>
    <lineage>
        <taxon>Eukaryota</taxon>
        <taxon>Viridiplantae</taxon>
        <taxon>Streptophyta</taxon>
        <taxon>Embryophyta</taxon>
        <taxon>Tracheophyta</taxon>
        <taxon>Spermatophyta</taxon>
        <taxon>Magnoliopsida</taxon>
        <taxon>eudicotyledons</taxon>
        <taxon>Gunneridae</taxon>
        <taxon>Pentapetalae</taxon>
        <taxon>rosids</taxon>
        <taxon>fabids</taxon>
        <taxon>Rosales</taxon>
        <taxon>Rosaceae</taxon>
        <taxon>Amygdaloideae</taxon>
        <taxon>Amygdaleae</taxon>
        <taxon>Prunus</taxon>
    </lineage>
</organism>
<dbReference type="AlphaFoldDB" id="A0A251NH03"/>
<gene>
    <name evidence="1" type="ORF">PRUPE_7G255600</name>
</gene>